<name>A0A1E3QMI2_9ASCO</name>
<reference evidence="2" key="1">
    <citation type="submission" date="2016-05" db="EMBL/GenBank/DDBJ databases">
        <title>Comparative genomics of biotechnologically important yeasts.</title>
        <authorList>
            <consortium name="DOE Joint Genome Institute"/>
            <person name="Riley R."/>
            <person name="Haridas S."/>
            <person name="Wolfe K.H."/>
            <person name="Lopes M.R."/>
            <person name="Hittinger C.T."/>
            <person name="Goker M."/>
            <person name="Salamov A."/>
            <person name="Wisecaver J."/>
            <person name="Long T.M."/>
            <person name="Aerts A.L."/>
            <person name="Barry K."/>
            <person name="Choi C."/>
            <person name="Clum A."/>
            <person name="Coughlan A.Y."/>
            <person name="Deshpande S."/>
            <person name="Douglass A.P."/>
            <person name="Hanson S.J."/>
            <person name="Klenk H.-P."/>
            <person name="Labutti K."/>
            <person name="Lapidus A."/>
            <person name="Lindquist E."/>
            <person name="Lipzen A."/>
            <person name="Meier-Kolthoff J.P."/>
            <person name="Ohm R.A."/>
            <person name="Otillar R.P."/>
            <person name="Pangilinan J."/>
            <person name="Peng Y."/>
            <person name="Rokas A."/>
            <person name="Rosa C.A."/>
            <person name="Scheuner C."/>
            <person name="Sibirny A.A."/>
            <person name="Slot J.C."/>
            <person name="Stielow J.B."/>
            <person name="Sun H."/>
            <person name="Kurtzman C.P."/>
            <person name="Blackwell M."/>
            <person name="Grigoriev I.V."/>
            <person name="Jeffries T.W."/>
        </authorList>
    </citation>
    <scope>NUCLEOTIDE SEQUENCE [LARGE SCALE GENOMIC DNA]</scope>
    <source>
        <strain evidence="2">NRRL Y-12698</strain>
    </source>
</reference>
<sequence>MTGGRSPTPCSLRWWKALLAVAIKRAGGRTWKRFSVLTTEFQWSGINQFLSGVCLELASRTLLSQTPARLIPAE</sequence>
<keyword evidence="2" id="KW-1185">Reference proteome</keyword>
<protein>
    <submittedName>
        <fullName evidence="1">Uncharacterized protein</fullName>
    </submittedName>
</protein>
<proteinExistence type="predicted"/>
<dbReference type="Proteomes" id="UP000094336">
    <property type="component" value="Unassembled WGS sequence"/>
</dbReference>
<dbReference type="RefSeq" id="XP_018984223.1">
    <property type="nucleotide sequence ID" value="XM_019132174.1"/>
</dbReference>
<evidence type="ECO:0000313" key="2">
    <source>
        <dbReference type="Proteomes" id="UP000094336"/>
    </source>
</evidence>
<dbReference type="GeneID" id="30150027"/>
<organism evidence="1 2">
    <name type="scientific">Babjeviella inositovora NRRL Y-12698</name>
    <dbReference type="NCBI Taxonomy" id="984486"/>
    <lineage>
        <taxon>Eukaryota</taxon>
        <taxon>Fungi</taxon>
        <taxon>Dikarya</taxon>
        <taxon>Ascomycota</taxon>
        <taxon>Saccharomycotina</taxon>
        <taxon>Pichiomycetes</taxon>
        <taxon>Serinales incertae sedis</taxon>
        <taxon>Babjeviella</taxon>
    </lineage>
</organism>
<evidence type="ECO:0000313" key="1">
    <source>
        <dbReference type="EMBL" id="ODQ78895.1"/>
    </source>
</evidence>
<gene>
    <name evidence="1" type="ORF">BABINDRAFT_51996</name>
</gene>
<accession>A0A1E3QMI2</accession>
<dbReference type="EMBL" id="KV454434">
    <property type="protein sequence ID" value="ODQ78895.1"/>
    <property type="molecule type" value="Genomic_DNA"/>
</dbReference>
<dbReference type="AlphaFoldDB" id="A0A1E3QMI2"/>